<dbReference type="EMBL" id="SOBR01000014">
    <property type="protein sequence ID" value="TDU18089.1"/>
    <property type="molecule type" value="Genomic_DNA"/>
</dbReference>
<protein>
    <submittedName>
        <fullName evidence="1">Uncharacterized protein</fullName>
    </submittedName>
</protein>
<keyword evidence="2" id="KW-1185">Reference proteome</keyword>
<sequence length="183" mass="20924">MNLDEVSVKIANSIRENKKTRIRGYVSFAVRSHAEEIRFILDRTYFKIPDLFRSVSSKLGEEPCNHRNFRTLCDKYCGSVKPFERVNNHPNQRVIQNEQDAASSREDAEVRAANAGVSNDSDFEKLGEEWDEILESLGPPKKKQLPLAIKGGLTLDEAKNARKTSAKHLKDIMTSYSRRVRRS</sequence>
<dbReference type="Proteomes" id="UP000295380">
    <property type="component" value="Unassembled WGS sequence"/>
</dbReference>
<comment type="caution">
    <text evidence="1">The sequence shown here is derived from an EMBL/GenBank/DDBJ whole genome shotgun (WGS) entry which is preliminary data.</text>
</comment>
<evidence type="ECO:0000313" key="2">
    <source>
        <dbReference type="Proteomes" id="UP000295380"/>
    </source>
</evidence>
<organism evidence="1 2">
    <name type="scientific">Chromohalobacter marismortui</name>
    <dbReference type="NCBI Taxonomy" id="42055"/>
    <lineage>
        <taxon>Bacteria</taxon>
        <taxon>Pseudomonadati</taxon>
        <taxon>Pseudomonadota</taxon>
        <taxon>Gammaproteobacteria</taxon>
        <taxon>Oceanospirillales</taxon>
        <taxon>Halomonadaceae</taxon>
        <taxon>Chromohalobacter</taxon>
    </lineage>
</organism>
<evidence type="ECO:0000313" key="1">
    <source>
        <dbReference type="EMBL" id="TDU18089.1"/>
    </source>
</evidence>
<gene>
    <name evidence="1" type="ORF">C8E00_11417</name>
</gene>
<dbReference type="AlphaFoldDB" id="A0A4R7ND05"/>
<proteinExistence type="predicted"/>
<dbReference type="OrthoDB" id="9905053at2"/>
<dbReference type="RefSeq" id="WP_133698583.1">
    <property type="nucleotide sequence ID" value="NZ_SOBR01000014.1"/>
</dbReference>
<reference evidence="1 2" key="1">
    <citation type="submission" date="2019-03" db="EMBL/GenBank/DDBJ databases">
        <title>Genomic Encyclopedia of Type Strains, Phase IV (KMG-IV): sequencing the most valuable type-strain genomes for metagenomic binning, comparative biology and taxonomic classification.</title>
        <authorList>
            <person name="Goeker M."/>
        </authorList>
    </citation>
    <scope>NUCLEOTIDE SEQUENCE [LARGE SCALE GENOMIC DNA]</scope>
    <source>
        <strain evidence="1 2">DSM 6770</strain>
    </source>
</reference>
<name>A0A4R7ND05_9GAMM</name>
<accession>A0A4R7ND05</accession>